<proteinExistence type="predicted"/>
<organism evidence="3 4">
    <name type="scientific">Malus domestica</name>
    <name type="common">Apple</name>
    <name type="synonym">Pyrus malus</name>
    <dbReference type="NCBI Taxonomy" id="3750"/>
    <lineage>
        <taxon>Eukaryota</taxon>
        <taxon>Viridiplantae</taxon>
        <taxon>Streptophyta</taxon>
        <taxon>Embryophyta</taxon>
        <taxon>Tracheophyta</taxon>
        <taxon>Spermatophyta</taxon>
        <taxon>Magnoliopsida</taxon>
        <taxon>eudicotyledons</taxon>
        <taxon>Gunneridae</taxon>
        <taxon>Pentapetalae</taxon>
        <taxon>rosids</taxon>
        <taxon>fabids</taxon>
        <taxon>Rosales</taxon>
        <taxon>Rosaceae</taxon>
        <taxon>Amygdaloideae</taxon>
        <taxon>Maleae</taxon>
        <taxon>Malus</taxon>
    </lineage>
</organism>
<feature type="transmembrane region" description="Helical" evidence="2">
    <location>
        <begin position="12"/>
        <end position="33"/>
    </location>
</feature>
<dbReference type="Proteomes" id="UP000290289">
    <property type="component" value="Chromosome 17"/>
</dbReference>
<accession>A0A498HAY5</accession>
<reference evidence="3 4" key="1">
    <citation type="submission" date="2018-10" db="EMBL/GenBank/DDBJ databases">
        <title>A high-quality apple genome assembly.</title>
        <authorList>
            <person name="Hu J."/>
        </authorList>
    </citation>
    <scope>NUCLEOTIDE SEQUENCE [LARGE SCALE GENOMIC DNA]</scope>
    <source>
        <strain evidence="4">cv. HFTH1</strain>
        <tissue evidence="3">Young leaf</tissue>
    </source>
</reference>
<keyword evidence="4" id="KW-1185">Reference proteome</keyword>
<protein>
    <submittedName>
        <fullName evidence="3">Uncharacterized protein</fullName>
    </submittedName>
</protein>
<sequence length="265" mass="29966">MRRLATLDILNILATVVPTSVIANLKLLTVLTIKIEAVGLKPTCWPKIFGTSSKAPMNLRIFYTYLYIFILLIATFPNEAKLLKQMKQKDERKAWRRKDARALYAIQSFCGDDTCEFFKSAITAKEAWDILSNKLMPHYIQSTIRQNKNSVSSPDDDGPTPTDREARPELAMEGGLNAGHESNANDIHATFVKYVKSNDWDKAIQFLRDHPQVGSERISIGGTALRYAVRPLNNCSVRNIEQLVELMAKEDLEIQDTFGPQLCIF</sequence>
<evidence type="ECO:0000313" key="4">
    <source>
        <dbReference type="Proteomes" id="UP000290289"/>
    </source>
</evidence>
<feature type="region of interest" description="Disordered" evidence="1">
    <location>
        <begin position="145"/>
        <end position="166"/>
    </location>
</feature>
<evidence type="ECO:0000256" key="1">
    <source>
        <dbReference type="SAM" id="MobiDB-lite"/>
    </source>
</evidence>
<evidence type="ECO:0000256" key="2">
    <source>
        <dbReference type="SAM" id="Phobius"/>
    </source>
</evidence>
<dbReference type="EMBL" id="RDQH01000343">
    <property type="protein sequence ID" value="RXH68179.1"/>
    <property type="molecule type" value="Genomic_DNA"/>
</dbReference>
<keyword evidence="2" id="KW-0472">Membrane</keyword>
<comment type="caution">
    <text evidence="3">The sequence shown here is derived from an EMBL/GenBank/DDBJ whole genome shotgun (WGS) entry which is preliminary data.</text>
</comment>
<keyword evidence="2" id="KW-1133">Transmembrane helix</keyword>
<gene>
    <name evidence="3" type="ORF">DVH24_028326</name>
</gene>
<keyword evidence="2" id="KW-0812">Transmembrane</keyword>
<name>A0A498HAY5_MALDO</name>
<feature type="transmembrane region" description="Helical" evidence="2">
    <location>
        <begin position="62"/>
        <end position="83"/>
    </location>
</feature>
<dbReference type="AlphaFoldDB" id="A0A498HAY5"/>
<evidence type="ECO:0000313" key="3">
    <source>
        <dbReference type="EMBL" id="RXH68179.1"/>
    </source>
</evidence>